<dbReference type="AlphaFoldDB" id="A0A0T9YSZ1"/>
<dbReference type="Proteomes" id="UP000038802">
    <property type="component" value="Unassembled WGS sequence"/>
</dbReference>
<proteinExistence type="predicted"/>
<dbReference type="EMBL" id="CSAJ01001201">
    <property type="protein sequence ID" value="COX72571.1"/>
    <property type="molecule type" value="Genomic_DNA"/>
</dbReference>
<evidence type="ECO:0000313" key="9">
    <source>
        <dbReference type="Proteomes" id="UP000044938"/>
    </source>
</evidence>
<name>A0A0T9YSZ1_MYCTX</name>
<evidence type="ECO:0000313" key="8">
    <source>
        <dbReference type="Proteomes" id="UP000039021"/>
    </source>
</evidence>
<feature type="region of interest" description="Disordered" evidence="1">
    <location>
        <begin position="1"/>
        <end position="33"/>
    </location>
</feature>
<reference evidence="6" key="3">
    <citation type="submission" date="2015-03" db="EMBL/GenBank/DDBJ databases">
        <authorList>
            <consortium name="Pathogen Informatics"/>
            <person name="Murphy D."/>
        </authorList>
    </citation>
    <scope>NUCLEOTIDE SEQUENCE</scope>
    <source>
        <strain evidence="6">N09902308</strain>
    </source>
</reference>
<evidence type="ECO:0000313" key="3">
    <source>
        <dbReference type="EMBL" id="CFR91229.1"/>
    </source>
</evidence>
<evidence type="ECO:0000313" key="5">
    <source>
        <dbReference type="EMBL" id="COX72571.1"/>
    </source>
</evidence>
<reference evidence="4" key="2">
    <citation type="submission" date="2015-03" db="EMBL/GenBank/DDBJ databases">
        <authorList>
            <person name="Murphy D."/>
        </authorList>
    </citation>
    <scope>NUCLEOTIDE SEQUENCE [LARGE SCALE GENOMIC DNA]</scope>
    <source>
        <strain evidence="4">K00500041</strain>
    </source>
</reference>
<feature type="region of interest" description="Disordered" evidence="1">
    <location>
        <begin position="52"/>
        <end position="88"/>
    </location>
</feature>
<reference evidence="7 8" key="1">
    <citation type="submission" date="2015-03" db="EMBL/GenBank/DDBJ databases">
        <authorList>
            <consortium name="Pathogen Informatics"/>
        </authorList>
    </citation>
    <scope>NUCLEOTIDE SEQUENCE [LARGE SCALE GENOMIC DNA]</scope>
    <source>
        <strain evidence="3 10">C09601061</strain>
        <strain evidence="2 11">H09601792</strain>
        <strain evidence="7">K00500041</strain>
        <strain evidence="5 9">M09401471</strain>
        <strain evidence="8">N09902308</strain>
    </source>
</reference>
<evidence type="ECO:0000313" key="11">
    <source>
        <dbReference type="Proteomes" id="UP000046947"/>
    </source>
</evidence>
<evidence type="ECO:0000313" key="2">
    <source>
        <dbReference type="EMBL" id="CFE47801.1"/>
    </source>
</evidence>
<dbReference type="Proteomes" id="UP000046947">
    <property type="component" value="Unassembled WGS sequence"/>
</dbReference>
<dbReference type="EMBL" id="CFOH01000094">
    <property type="protein sequence ID" value="CFE47801.1"/>
    <property type="molecule type" value="Genomic_DNA"/>
</dbReference>
<dbReference type="Proteomes" id="UP000046680">
    <property type="component" value="Unassembled WGS sequence"/>
</dbReference>
<dbReference type="Proteomes" id="UP000039021">
    <property type="component" value="Unassembled WGS sequence"/>
</dbReference>
<dbReference type="EMBL" id="CSAE01000829">
    <property type="protein sequence ID" value="COW97561.1"/>
    <property type="molecule type" value="Genomic_DNA"/>
</dbReference>
<gene>
    <name evidence="3" type="ORF">ERS007657_02900</name>
    <name evidence="2" type="ORF">ERS007688_00871</name>
    <name evidence="4" type="ORF">ERS007703_04555</name>
    <name evidence="5" type="ORF">ERS007720_04831</name>
    <name evidence="6" type="ORF">ERS007739_03054</name>
</gene>
<dbReference type="EMBL" id="CSBK01001511">
    <property type="protein sequence ID" value="COY76259.1"/>
    <property type="molecule type" value="Genomic_DNA"/>
</dbReference>
<evidence type="ECO:0000313" key="6">
    <source>
        <dbReference type="EMBL" id="COY76259.1"/>
    </source>
</evidence>
<evidence type="ECO:0000256" key="1">
    <source>
        <dbReference type="SAM" id="MobiDB-lite"/>
    </source>
</evidence>
<dbReference type="EMBL" id="CGCX01001235">
    <property type="protein sequence ID" value="CFR91229.1"/>
    <property type="molecule type" value="Genomic_DNA"/>
</dbReference>
<sequence length="98" mass="10297">MGSAASSIAVDQGRQREQGTDPPDNVVGEDRRRVVEGMPRVVRLRLIGCPNTGDPGGGAHQWPVAHPGAPRPSVPECTTPGEHDPGVEGVQYIVGKPK</sequence>
<organism evidence="4 7">
    <name type="scientific">Mycobacterium tuberculosis</name>
    <dbReference type="NCBI Taxonomy" id="1773"/>
    <lineage>
        <taxon>Bacteria</taxon>
        <taxon>Bacillati</taxon>
        <taxon>Actinomycetota</taxon>
        <taxon>Actinomycetes</taxon>
        <taxon>Mycobacteriales</taxon>
        <taxon>Mycobacteriaceae</taxon>
        <taxon>Mycobacterium</taxon>
        <taxon>Mycobacterium tuberculosis complex</taxon>
    </lineage>
</organism>
<protein>
    <submittedName>
        <fullName evidence="4">Uncharacterized protein</fullName>
    </submittedName>
</protein>
<dbReference type="Proteomes" id="UP000044938">
    <property type="component" value="Unassembled WGS sequence"/>
</dbReference>
<evidence type="ECO:0000313" key="4">
    <source>
        <dbReference type="EMBL" id="COW97561.1"/>
    </source>
</evidence>
<accession>A0A0T9YSZ1</accession>
<evidence type="ECO:0000313" key="10">
    <source>
        <dbReference type="Proteomes" id="UP000046680"/>
    </source>
</evidence>
<evidence type="ECO:0000313" key="7">
    <source>
        <dbReference type="Proteomes" id="UP000038802"/>
    </source>
</evidence>